<dbReference type="Proteomes" id="UP000238565">
    <property type="component" value="Unassembled WGS sequence"/>
</dbReference>
<sequence length="63" mass="7726">MFLSITWDLKVMLRRKIFKRKKRKKKKVLYSNGGKMRCNIFLKKLWAFFALHAHSFFKKPFMG</sequence>
<evidence type="ECO:0000313" key="1">
    <source>
        <dbReference type="EMBL" id="PPZ92793.1"/>
    </source>
</evidence>
<reference evidence="1 2" key="1">
    <citation type="submission" date="2018-02" db="EMBL/GenBank/DDBJ databases">
        <title>Draft genome sequence of bacterial isolates from marine environment.</title>
        <authorList>
            <person name="Singh S.K."/>
            <person name="Hill R."/>
            <person name="Major S."/>
            <person name="Cai H."/>
            <person name="Li Y."/>
        </authorList>
    </citation>
    <scope>NUCLEOTIDE SEQUENCE [LARGE SCALE GENOMIC DNA]</scope>
    <source>
        <strain evidence="1 2">IMET F</strain>
    </source>
</reference>
<name>A0A2S7I8B7_9FLAO</name>
<dbReference type="AlphaFoldDB" id="A0A2S7I8B7"/>
<protein>
    <submittedName>
        <fullName evidence="1">Uncharacterized protein</fullName>
    </submittedName>
</protein>
<proteinExistence type="predicted"/>
<organism evidence="1 2">
    <name type="scientific">Cloacibacterium normanense</name>
    <dbReference type="NCBI Taxonomy" id="237258"/>
    <lineage>
        <taxon>Bacteria</taxon>
        <taxon>Pseudomonadati</taxon>
        <taxon>Bacteroidota</taxon>
        <taxon>Flavobacteriia</taxon>
        <taxon>Flavobacteriales</taxon>
        <taxon>Weeksellaceae</taxon>
    </lineage>
</organism>
<evidence type="ECO:0000313" key="2">
    <source>
        <dbReference type="Proteomes" id="UP000238565"/>
    </source>
</evidence>
<gene>
    <name evidence="1" type="ORF">C3729_01945</name>
</gene>
<dbReference type="EMBL" id="PTPZ01000001">
    <property type="protein sequence ID" value="PPZ92793.1"/>
    <property type="molecule type" value="Genomic_DNA"/>
</dbReference>
<accession>A0A2S7I8B7</accession>
<comment type="caution">
    <text evidence="1">The sequence shown here is derived from an EMBL/GenBank/DDBJ whole genome shotgun (WGS) entry which is preliminary data.</text>
</comment>